<dbReference type="Pfam" id="PF00005">
    <property type="entry name" value="ABC_tran"/>
    <property type="match status" value="1"/>
</dbReference>
<dbReference type="GO" id="GO:0005524">
    <property type="term" value="F:ATP binding"/>
    <property type="evidence" value="ECO:0007669"/>
    <property type="project" value="UniProtKB-KW"/>
</dbReference>
<keyword evidence="3" id="KW-0547">Nucleotide-binding</keyword>
<dbReference type="PROSITE" id="PS50893">
    <property type="entry name" value="ABC_TRANSPORTER_2"/>
    <property type="match status" value="1"/>
</dbReference>
<dbReference type="PANTHER" id="PTHR46743:SF2">
    <property type="entry name" value="TEICHOIC ACIDS EXPORT ATP-BINDING PROTEIN TAGH"/>
    <property type="match status" value="1"/>
</dbReference>
<dbReference type="SUPFAM" id="SSF52540">
    <property type="entry name" value="P-loop containing nucleoside triphosphate hydrolases"/>
    <property type="match status" value="1"/>
</dbReference>
<evidence type="ECO:0000313" key="6">
    <source>
        <dbReference type="EMBL" id="ATZ60518.1"/>
    </source>
</evidence>
<evidence type="ECO:0000259" key="5">
    <source>
        <dbReference type="PROSITE" id="PS50893"/>
    </source>
</evidence>
<evidence type="ECO:0000313" key="7">
    <source>
        <dbReference type="Proteomes" id="UP000232133"/>
    </source>
</evidence>
<dbReference type="GO" id="GO:0016887">
    <property type="term" value="F:ATP hydrolysis activity"/>
    <property type="evidence" value="ECO:0007669"/>
    <property type="project" value="InterPro"/>
</dbReference>
<dbReference type="CDD" id="cd03220">
    <property type="entry name" value="ABC_KpsT_Wzt"/>
    <property type="match status" value="1"/>
</dbReference>
<dbReference type="InterPro" id="IPR027417">
    <property type="entry name" value="P-loop_NTPase"/>
</dbReference>
<evidence type="ECO:0000256" key="4">
    <source>
        <dbReference type="ARBA" id="ARBA00022840"/>
    </source>
</evidence>
<dbReference type="RefSeq" id="WP_100815848.1">
    <property type="nucleotide sequence ID" value="NZ_CP017803.1"/>
</dbReference>
<organism evidence="6 7">
    <name type="scientific">Methanobrevibacter smithii</name>
    <dbReference type="NCBI Taxonomy" id="2173"/>
    <lineage>
        <taxon>Archaea</taxon>
        <taxon>Methanobacteriati</taxon>
        <taxon>Methanobacteriota</taxon>
        <taxon>Methanomada group</taxon>
        <taxon>Methanobacteria</taxon>
        <taxon>Methanobacteriales</taxon>
        <taxon>Methanobacteriaceae</taxon>
        <taxon>Methanobrevibacter</taxon>
    </lineage>
</organism>
<evidence type="ECO:0000256" key="1">
    <source>
        <dbReference type="ARBA" id="ARBA00005417"/>
    </source>
</evidence>
<keyword evidence="2" id="KW-0813">Transport</keyword>
<dbReference type="InterPro" id="IPR015860">
    <property type="entry name" value="ABC_transpr_TagH-like"/>
</dbReference>
<reference evidence="6 7" key="1">
    <citation type="submission" date="2016-10" db="EMBL/GenBank/DDBJ databases">
        <authorList>
            <person name="Varghese N."/>
        </authorList>
    </citation>
    <scope>NUCLEOTIDE SEQUENCE [LARGE SCALE GENOMIC DNA]</scope>
    <source>
        <strain evidence="6 7">KB11</strain>
    </source>
</reference>
<dbReference type="EMBL" id="CP017803">
    <property type="protein sequence ID" value="ATZ60518.1"/>
    <property type="molecule type" value="Genomic_DNA"/>
</dbReference>
<dbReference type="GO" id="GO:0140359">
    <property type="term" value="F:ABC-type transporter activity"/>
    <property type="evidence" value="ECO:0007669"/>
    <property type="project" value="InterPro"/>
</dbReference>
<keyword evidence="4 6" id="KW-0067">ATP-binding</keyword>
<dbReference type="InterPro" id="IPR003439">
    <property type="entry name" value="ABC_transporter-like_ATP-bd"/>
</dbReference>
<dbReference type="GO" id="GO:0016020">
    <property type="term" value="C:membrane"/>
    <property type="evidence" value="ECO:0007669"/>
    <property type="project" value="InterPro"/>
</dbReference>
<comment type="similarity">
    <text evidence="1">Belongs to the ABC transporter superfamily.</text>
</comment>
<dbReference type="PANTHER" id="PTHR46743">
    <property type="entry name" value="TEICHOIC ACIDS EXPORT ATP-BINDING PROTEIN TAGH"/>
    <property type="match status" value="1"/>
</dbReference>
<accession>A0A2H4U8U4</accession>
<gene>
    <name evidence="6" type="ORF">BK798_08815</name>
</gene>
<dbReference type="InterPro" id="IPR050683">
    <property type="entry name" value="Bact_Polysacc_Export_ATP-bd"/>
</dbReference>
<dbReference type="Proteomes" id="UP000232133">
    <property type="component" value="Chromosome"/>
</dbReference>
<dbReference type="Gene3D" id="3.40.50.300">
    <property type="entry name" value="P-loop containing nucleotide triphosphate hydrolases"/>
    <property type="match status" value="1"/>
</dbReference>
<name>A0A2H4U8U4_METSM</name>
<dbReference type="SMART" id="SM00382">
    <property type="entry name" value="AAA"/>
    <property type="match status" value="1"/>
</dbReference>
<proteinExistence type="inferred from homology"/>
<protein>
    <submittedName>
        <fullName evidence="6">Polysaccharide/polyol phosphate ABC transporter ATP-binding protein</fullName>
    </submittedName>
</protein>
<dbReference type="AlphaFoldDB" id="A0A2H4U8U4"/>
<feature type="domain" description="ABC transporter" evidence="5">
    <location>
        <begin position="347"/>
        <end position="577"/>
    </location>
</feature>
<dbReference type="GeneID" id="35119477"/>
<evidence type="ECO:0000256" key="2">
    <source>
        <dbReference type="ARBA" id="ARBA00022448"/>
    </source>
</evidence>
<sequence length="586" mass="66056">MTIQVRYPKVITQEENSNKSEWVDLNNVRIDDWDELASTVVKSNEAPQVICTGNFDFNIPGDAKVSEIIVEHDFHKDSSENPIKMDPPMIKAVIGDNEFEKESFVHADVYPADRSVKITVDDIRGEDINNDFAVKVEFPKNTSENDGILYFDYVRVKLVFEVKRYLITSGETNNYFPTKEKPIKIAVGEELRYSIYFRNVNGISKEPQEVKINVPEGFELVKYYFKPKKVNKLSEKDVEVAKDVLDEKNYIWIPSARGKGMSGLRLILKATHEGSSHINAYTKHYGATPNFYVEVHPEGFESPVNMFDETSGVWASELEDNEEFQKLNQEVAIEVDNVSMEFEMPQEKVDNLKEYCIKWAKRELKPKTNFKALNDLSFTINKGERVGIIGFNGAGKSTLLKVLSGVFKPTKGKVYTAGKIAPLLELGAGFDHNYSGRENVFLNGAILGYSKEFLLSKYDEIVEFSELGDFMEIPIKNYSSGMNAKLGFSVATVVEPDILILDEILSVGDVKFQKKSGDKLKSMMGSGVTVLLVSHSTAKIRELCTRAIWLDKGKLIMDGNVDYVCDAYIEAAKKASADEIKDLELV</sequence>
<evidence type="ECO:0000256" key="3">
    <source>
        <dbReference type="ARBA" id="ARBA00022741"/>
    </source>
</evidence>
<dbReference type="InterPro" id="IPR003593">
    <property type="entry name" value="AAA+_ATPase"/>
</dbReference>